<feature type="compositionally biased region" description="Basic and acidic residues" evidence="17">
    <location>
        <begin position="379"/>
        <end position="391"/>
    </location>
</feature>
<evidence type="ECO:0000256" key="10">
    <source>
        <dbReference type="ARBA" id="ARBA00022842"/>
    </source>
</evidence>
<dbReference type="InterPro" id="IPR005147">
    <property type="entry name" value="tRNA_synthase_B5-dom"/>
</dbReference>
<dbReference type="InterPro" id="IPR002547">
    <property type="entry name" value="tRNA-bd_dom"/>
</dbReference>
<dbReference type="SUPFAM" id="SSF54991">
    <property type="entry name" value="Anticodon-binding domain of PheRS"/>
    <property type="match status" value="1"/>
</dbReference>
<keyword evidence="12 15" id="KW-0648">Protein biosynthesis</keyword>
<dbReference type="GO" id="GO:0004826">
    <property type="term" value="F:phenylalanine-tRNA ligase activity"/>
    <property type="evidence" value="ECO:0007669"/>
    <property type="project" value="UniProtKB-EC"/>
</dbReference>
<evidence type="ECO:0000256" key="17">
    <source>
        <dbReference type="SAM" id="MobiDB-lite"/>
    </source>
</evidence>
<evidence type="ECO:0000256" key="4">
    <source>
        <dbReference type="ARBA" id="ARBA00022490"/>
    </source>
</evidence>
<evidence type="ECO:0000256" key="8">
    <source>
        <dbReference type="ARBA" id="ARBA00022741"/>
    </source>
</evidence>
<dbReference type="CDD" id="cd02796">
    <property type="entry name" value="tRNA_bind_bactPheRS"/>
    <property type="match status" value="1"/>
</dbReference>
<sequence length="852" mass="91004">MRIPLSWLREYAAVPADASAEDVMADLVRVGLEEEAVHRPADHIKGPIVVGEVLSVEPEPQKNGKVINWCQVRVAEEGQALDGDGISPDGVQGIICGAHNFTAGDKVAVTLPGAVLPGDFRISARKTYGHISAGMIASARELGLGEDHEGIIVLSEWGIDLPVGTDLMPVFGLDDQAAEISITPDRGYCFSIRGVAREYALATKTEFTDPAANVEPAPATDAGFPVELADQQPIRGNDGCDRFVARKVTNIDPTRPTPQWMASRLRLAGMRSISLVVDISNYVMWELGQPLHFYDAAKLTDKIVVRRAEAGETLTTLDGKERKLDAEDLLITDGSGPIGLAGVMGGLDTEVTDETTEVLIEAAHFDPVSMGRTRRRHKLPSEASKRNERGVDPNMAPVAAQRAAELLVELAGGTIDPEVTDANKIGAPTTIDLPASFASELMGVDYTEEQVREAILGFGGSIEELRDADGELLSFNVTIPSWRSDMTLAEDVVEEVGRLIGFEHIPATLPVPPPGRGLTVEQRKRRQLLTGLAAAGLTEVLNYPFVSAEENERFAGATPASADTQVALANPIAQQTKYLRQSLLPGLIGAAKRNISRGFRDLALYESGLVFIAKDRTGSTELPAMAVKPSDAELNDLEAGIPAQPRHLAALLVGHDHSPTAGASPRAWDYADAIDVAHVAAQLVGATIQVSQGEHPAFHPGRCAQLRTESGQLVGYAGELHPAWLEAEDLPARTQAVELNVDQLIDSAREVVVAEAITTFPASNQDVALIVSKDIPAADIEASLRAGAGELLEDLWLFDTYAGAGIDEDKKSLAFGMRFRAADRTLTADEVSAQREAAVALAAERHGAVLRG</sequence>
<dbReference type="NCBIfam" id="TIGR00472">
    <property type="entry name" value="pheT_bact"/>
    <property type="match status" value="1"/>
</dbReference>
<feature type="domain" description="B5" evidence="20">
    <location>
        <begin position="426"/>
        <end position="507"/>
    </location>
</feature>
<feature type="binding site" evidence="15">
    <location>
        <position position="491"/>
    </location>
    <ligand>
        <name>Mg(2+)</name>
        <dbReference type="ChEBI" id="CHEBI:18420"/>
        <note>shared with alpha subunit</note>
    </ligand>
</feature>
<keyword evidence="4 15" id="KW-0963">Cytoplasm</keyword>
<feature type="domain" description="FDX-ACB" evidence="19">
    <location>
        <begin position="758"/>
        <end position="851"/>
    </location>
</feature>
<dbReference type="PROSITE" id="PS51447">
    <property type="entry name" value="FDX_ACB"/>
    <property type="match status" value="1"/>
</dbReference>
<evidence type="ECO:0000256" key="3">
    <source>
        <dbReference type="ARBA" id="ARBA00011209"/>
    </source>
</evidence>
<dbReference type="Gene3D" id="2.40.50.140">
    <property type="entry name" value="Nucleic acid-binding proteins"/>
    <property type="match status" value="1"/>
</dbReference>
<evidence type="ECO:0000256" key="7">
    <source>
        <dbReference type="ARBA" id="ARBA00022723"/>
    </source>
</evidence>
<dbReference type="Gene3D" id="3.30.930.10">
    <property type="entry name" value="Bira Bifunctional Protein, Domain 2"/>
    <property type="match status" value="1"/>
</dbReference>
<keyword evidence="11 16" id="KW-0694">RNA-binding</keyword>
<keyword evidence="9 15" id="KW-0067">ATP-binding</keyword>
<dbReference type="InterPro" id="IPR005121">
    <property type="entry name" value="Fdx_antiC-bd"/>
</dbReference>
<evidence type="ECO:0000313" key="22">
    <source>
        <dbReference type="Proteomes" id="UP001589862"/>
    </source>
</evidence>
<dbReference type="SMART" id="SM00873">
    <property type="entry name" value="B3_4"/>
    <property type="match status" value="1"/>
</dbReference>
<dbReference type="RefSeq" id="WP_377458001.1">
    <property type="nucleotide sequence ID" value="NZ_JBHLUB010000003.1"/>
</dbReference>
<dbReference type="SMART" id="SM00896">
    <property type="entry name" value="FDX-ACB"/>
    <property type="match status" value="1"/>
</dbReference>
<feature type="binding site" evidence="15">
    <location>
        <position position="494"/>
    </location>
    <ligand>
        <name>Mg(2+)</name>
        <dbReference type="ChEBI" id="CHEBI:18420"/>
        <note>shared with alpha subunit</note>
    </ligand>
</feature>
<organism evidence="21 22">
    <name type="scientific">Micrococcoides hystricis</name>
    <dbReference type="NCBI Taxonomy" id="1572761"/>
    <lineage>
        <taxon>Bacteria</taxon>
        <taxon>Bacillati</taxon>
        <taxon>Actinomycetota</taxon>
        <taxon>Actinomycetes</taxon>
        <taxon>Micrococcales</taxon>
        <taxon>Micrococcaceae</taxon>
        <taxon>Micrococcoides</taxon>
    </lineage>
</organism>
<dbReference type="SUPFAM" id="SSF56037">
    <property type="entry name" value="PheT/TilS domain"/>
    <property type="match status" value="1"/>
</dbReference>
<dbReference type="SUPFAM" id="SSF46955">
    <property type="entry name" value="Putative DNA-binding domain"/>
    <property type="match status" value="1"/>
</dbReference>
<dbReference type="InterPro" id="IPR036690">
    <property type="entry name" value="Fdx_antiC-bd_sf"/>
</dbReference>
<keyword evidence="10 15" id="KW-0460">Magnesium</keyword>
<comment type="subunit">
    <text evidence="3 15">Tetramer of two alpha and two beta subunits.</text>
</comment>
<keyword evidence="8 15" id="KW-0547">Nucleotide-binding</keyword>
<keyword evidence="22" id="KW-1185">Reference proteome</keyword>
<dbReference type="HAMAP" id="MF_00283">
    <property type="entry name" value="Phe_tRNA_synth_beta1"/>
    <property type="match status" value="1"/>
</dbReference>
<dbReference type="Pfam" id="PF03484">
    <property type="entry name" value="B5"/>
    <property type="match status" value="1"/>
</dbReference>
<dbReference type="Gene3D" id="3.50.40.10">
    <property type="entry name" value="Phenylalanyl-trna Synthetase, Chain B, domain 3"/>
    <property type="match status" value="1"/>
</dbReference>
<dbReference type="Pfam" id="PF17759">
    <property type="entry name" value="tRNA_synthFbeta"/>
    <property type="match status" value="1"/>
</dbReference>
<comment type="catalytic activity">
    <reaction evidence="14 15">
        <text>tRNA(Phe) + L-phenylalanine + ATP = L-phenylalanyl-tRNA(Phe) + AMP + diphosphate + H(+)</text>
        <dbReference type="Rhea" id="RHEA:19413"/>
        <dbReference type="Rhea" id="RHEA-COMP:9668"/>
        <dbReference type="Rhea" id="RHEA-COMP:9699"/>
        <dbReference type="ChEBI" id="CHEBI:15378"/>
        <dbReference type="ChEBI" id="CHEBI:30616"/>
        <dbReference type="ChEBI" id="CHEBI:33019"/>
        <dbReference type="ChEBI" id="CHEBI:58095"/>
        <dbReference type="ChEBI" id="CHEBI:78442"/>
        <dbReference type="ChEBI" id="CHEBI:78531"/>
        <dbReference type="ChEBI" id="CHEBI:456215"/>
        <dbReference type="EC" id="6.1.1.20"/>
    </reaction>
</comment>
<dbReference type="PANTHER" id="PTHR10947:SF0">
    <property type="entry name" value="PHENYLALANINE--TRNA LIGASE BETA SUBUNIT"/>
    <property type="match status" value="1"/>
</dbReference>
<comment type="caution">
    <text evidence="21">The sequence shown here is derived from an EMBL/GenBank/DDBJ whole genome shotgun (WGS) entry which is preliminary data.</text>
</comment>
<evidence type="ECO:0000259" key="19">
    <source>
        <dbReference type="PROSITE" id="PS51447"/>
    </source>
</evidence>
<dbReference type="InterPro" id="IPR020825">
    <property type="entry name" value="Phe-tRNA_synthase-like_B3/B4"/>
</dbReference>
<evidence type="ECO:0000256" key="1">
    <source>
        <dbReference type="ARBA" id="ARBA00004496"/>
    </source>
</evidence>
<dbReference type="InterPro" id="IPR041616">
    <property type="entry name" value="PheRS_beta_core"/>
</dbReference>
<evidence type="ECO:0000256" key="11">
    <source>
        <dbReference type="ARBA" id="ARBA00022884"/>
    </source>
</evidence>
<comment type="subcellular location">
    <subcellularLocation>
        <location evidence="1 15">Cytoplasm</location>
    </subcellularLocation>
</comment>
<evidence type="ECO:0000256" key="5">
    <source>
        <dbReference type="ARBA" id="ARBA00022555"/>
    </source>
</evidence>
<evidence type="ECO:0000256" key="16">
    <source>
        <dbReference type="PROSITE-ProRule" id="PRU00209"/>
    </source>
</evidence>
<evidence type="ECO:0000256" key="13">
    <source>
        <dbReference type="ARBA" id="ARBA00023146"/>
    </source>
</evidence>
<dbReference type="Pfam" id="PF03147">
    <property type="entry name" value="FDX-ACB"/>
    <property type="match status" value="1"/>
</dbReference>
<dbReference type="InterPro" id="IPR009061">
    <property type="entry name" value="DNA-bd_dom_put_sf"/>
</dbReference>
<protein>
    <recommendedName>
        <fullName evidence="15">Phenylalanine--tRNA ligase beta subunit</fullName>
        <ecNumber evidence="15">6.1.1.20</ecNumber>
    </recommendedName>
    <alternativeName>
        <fullName evidence="15">Phenylalanyl-tRNA synthetase beta subunit</fullName>
        <shortName evidence="15">PheRS</shortName>
    </alternativeName>
</protein>
<dbReference type="SMART" id="SM00874">
    <property type="entry name" value="B5"/>
    <property type="match status" value="1"/>
</dbReference>
<dbReference type="Proteomes" id="UP001589862">
    <property type="component" value="Unassembled WGS sequence"/>
</dbReference>
<reference evidence="21 22" key="1">
    <citation type="submission" date="2024-09" db="EMBL/GenBank/DDBJ databases">
        <authorList>
            <person name="Sun Q."/>
            <person name="Mori K."/>
        </authorList>
    </citation>
    <scope>NUCLEOTIDE SEQUENCE [LARGE SCALE GENOMIC DNA]</scope>
    <source>
        <strain evidence="21 22">NCAIM B.02604</strain>
    </source>
</reference>
<feature type="binding site" evidence="15">
    <location>
        <position position="485"/>
    </location>
    <ligand>
        <name>Mg(2+)</name>
        <dbReference type="ChEBI" id="CHEBI:18420"/>
        <note>shared with alpha subunit</note>
    </ligand>
</feature>
<dbReference type="Gene3D" id="3.30.56.10">
    <property type="match status" value="2"/>
</dbReference>
<dbReference type="CDD" id="cd00769">
    <property type="entry name" value="PheRS_beta_core"/>
    <property type="match status" value="1"/>
</dbReference>
<dbReference type="PROSITE" id="PS50886">
    <property type="entry name" value="TRBD"/>
    <property type="match status" value="1"/>
</dbReference>
<dbReference type="PANTHER" id="PTHR10947">
    <property type="entry name" value="PHENYLALANYL-TRNA SYNTHETASE BETA CHAIN AND LEUCINE-RICH REPEAT-CONTAINING PROTEIN 47"/>
    <property type="match status" value="1"/>
</dbReference>
<feature type="domain" description="TRNA-binding" evidence="18">
    <location>
        <begin position="42"/>
        <end position="168"/>
    </location>
</feature>
<dbReference type="SUPFAM" id="SSF55681">
    <property type="entry name" value="Class II aaRS and biotin synthetases"/>
    <property type="match status" value="1"/>
</dbReference>
<dbReference type="Gene3D" id="3.30.70.380">
    <property type="entry name" value="Ferrodoxin-fold anticodon-binding domain"/>
    <property type="match status" value="1"/>
</dbReference>
<dbReference type="InterPro" id="IPR033714">
    <property type="entry name" value="tRNA_bind_bactPheRS"/>
</dbReference>
<keyword evidence="5 16" id="KW-0820">tRNA-binding</keyword>
<feature type="binding site" evidence="15">
    <location>
        <position position="495"/>
    </location>
    <ligand>
        <name>Mg(2+)</name>
        <dbReference type="ChEBI" id="CHEBI:18420"/>
        <note>shared with alpha subunit</note>
    </ligand>
</feature>
<dbReference type="InterPro" id="IPR004532">
    <property type="entry name" value="Phe-tRNA-ligase_IIc_bsu_bact"/>
</dbReference>
<gene>
    <name evidence="15 21" type="primary">pheT</name>
    <name evidence="21" type="ORF">ACFFFR_02755</name>
</gene>
<comment type="cofactor">
    <cofactor evidence="15">
        <name>Mg(2+)</name>
        <dbReference type="ChEBI" id="CHEBI:18420"/>
    </cofactor>
    <text evidence="15">Binds 2 magnesium ions per tetramer.</text>
</comment>
<evidence type="ECO:0000259" key="18">
    <source>
        <dbReference type="PROSITE" id="PS50886"/>
    </source>
</evidence>
<feature type="region of interest" description="Disordered" evidence="17">
    <location>
        <begin position="371"/>
        <end position="392"/>
    </location>
</feature>
<evidence type="ECO:0000313" key="21">
    <source>
        <dbReference type="EMBL" id="MFC0581312.1"/>
    </source>
</evidence>
<dbReference type="InterPro" id="IPR045864">
    <property type="entry name" value="aa-tRNA-synth_II/BPL/LPL"/>
</dbReference>
<evidence type="ECO:0000259" key="20">
    <source>
        <dbReference type="PROSITE" id="PS51483"/>
    </source>
</evidence>
<keyword evidence="6 15" id="KW-0436">Ligase</keyword>
<evidence type="ECO:0000256" key="15">
    <source>
        <dbReference type="HAMAP-Rule" id="MF_00283"/>
    </source>
</evidence>
<name>A0ABV6PA89_9MICC</name>
<dbReference type="InterPro" id="IPR005146">
    <property type="entry name" value="B3/B4_tRNA-bd"/>
</dbReference>
<dbReference type="Pfam" id="PF03483">
    <property type="entry name" value="B3_4"/>
    <property type="match status" value="1"/>
</dbReference>
<dbReference type="SUPFAM" id="SSF50249">
    <property type="entry name" value="Nucleic acid-binding proteins"/>
    <property type="match status" value="1"/>
</dbReference>
<dbReference type="PROSITE" id="PS51483">
    <property type="entry name" value="B5"/>
    <property type="match status" value="1"/>
</dbReference>
<dbReference type="InterPro" id="IPR045060">
    <property type="entry name" value="Phe-tRNA-ligase_IIc_bsu"/>
</dbReference>
<proteinExistence type="inferred from homology"/>
<dbReference type="InterPro" id="IPR012340">
    <property type="entry name" value="NA-bd_OB-fold"/>
</dbReference>
<evidence type="ECO:0000256" key="6">
    <source>
        <dbReference type="ARBA" id="ARBA00022598"/>
    </source>
</evidence>
<accession>A0ABV6PA89</accession>
<evidence type="ECO:0000256" key="14">
    <source>
        <dbReference type="ARBA" id="ARBA00049255"/>
    </source>
</evidence>
<evidence type="ECO:0000256" key="2">
    <source>
        <dbReference type="ARBA" id="ARBA00008653"/>
    </source>
</evidence>
<evidence type="ECO:0000256" key="12">
    <source>
        <dbReference type="ARBA" id="ARBA00022917"/>
    </source>
</evidence>
<comment type="similarity">
    <text evidence="2 15">Belongs to the phenylalanyl-tRNA synthetase beta subunit family. Type 1 subfamily.</text>
</comment>
<dbReference type="EMBL" id="JBHLUB010000003">
    <property type="protein sequence ID" value="MFC0581312.1"/>
    <property type="molecule type" value="Genomic_DNA"/>
</dbReference>
<evidence type="ECO:0000256" key="9">
    <source>
        <dbReference type="ARBA" id="ARBA00022840"/>
    </source>
</evidence>
<keyword evidence="7 15" id="KW-0479">Metal-binding</keyword>
<dbReference type="EC" id="6.1.1.20" evidence="15"/>
<keyword evidence="13 15" id="KW-0030">Aminoacyl-tRNA synthetase</keyword>